<dbReference type="GO" id="GO:0008033">
    <property type="term" value="P:tRNA processing"/>
    <property type="evidence" value="ECO:0007669"/>
    <property type="project" value="UniProtKB-KW"/>
</dbReference>
<feature type="binding site" evidence="14">
    <location>
        <position position="60"/>
    </location>
    <ligand>
        <name>ATP</name>
        <dbReference type="ChEBI" id="CHEBI:30616"/>
    </ligand>
</feature>
<dbReference type="EMBL" id="PSYR01000002">
    <property type="protein sequence ID" value="RCN56810.1"/>
    <property type="molecule type" value="Genomic_DNA"/>
</dbReference>
<gene>
    <name evidence="16" type="ORF">C4900_13720</name>
</gene>
<evidence type="ECO:0000256" key="5">
    <source>
        <dbReference type="ARBA" id="ARBA00022490"/>
    </source>
</evidence>
<feature type="binding site" evidence="14">
    <location>
        <position position="197"/>
    </location>
    <ligand>
        <name>ATP</name>
        <dbReference type="ChEBI" id="CHEBI:30616"/>
    </ligand>
</feature>
<dbReference type="InterPro" id="IPR010923">
    <property type="entry name" value="T(6)A37_SUA5"/>
</dbReference>
<evidence type="ECO:0000256" key="12">
    <source>
        <dbReference type="ARBA" id="ARBA00048366"/>
    </source>
</evidence>
<dbReference type="InterPro" id="IPR038385">
    <property type="entry name" value="Sua5/YwlC_C"/>
</dbReference>
<accession>A0A368HH34</accession>
<dbReference type="Gene3D" id="3.90.870.10">
    <property type="entry name" value="DHBP synthase"/>
    <property type="match status" value="1"/>
</dbReference>
<evidence type="ECO:0000256" key="10">
    <source>
        <dbReference type="ARBA" id="ARBA00022840"/>
    </source>
</evidence>
<dbReference type="Gene3D" id="3.40.50.11030">
    <property type="entry name" value="Threonylcarbamoyl-AMP synthase, C-terminal domain"/>
    <property type="match status" value="1"/>
</dbReference>
<dbReference type="Proteomes" id="UP000253250">
    <property type="component" value="Unassembled WGS sequence"/>
</dbReference>
<comment type="similarity">
    <text evidence="2 13">Belongs to the SUA5 family.</text>
</comment>
<proteinExistence type="inferred from homology"/>
<dbReference type="InterPro" id="IPR005145">
    <property type="entry name" value="Sua5_C"/>
</dbReference>
<dbReference type="PANTHER" id="PTHR17490">
    <property type="entry name" value="SUA5"/>
    <property type="match status" value="1"/>
</dbReference>
<feature type="binding site" evidence="14">
    <location>
        <position position="183"/>
    </location>
    <ligand>
        <name>L-threonine</name>
        <dbReference type="ChEBI" id="CHEBI:57926"/>
    </ligand>
</feature>
<comment type="function">
    <text evidence="13">Required for the formation of a threonylcarbamoyl group on adenosine at position 37 (t(6)A37) in tRNAs that read codons beginning with adenine.</text>
</comment>
<feature type="binding site" evidence="14">
    <location>
        <position position="69"/>
    </location>
    <ligand>
        <name>L-threonine</name>
        <dbReference type="ChEBI" id="CHEBI:57926"/>
    </ligand>
</feature>
<dbReference type="InterPro" id="IPR050156">
    <property type="entry name" value="TC-AMP_synthase_SUA5"/>
</dbReference>
<comment type="catalytic activity">
    <reaction evidence="12 13">
        <text>L-threonine + hydrogencarbonate + ATP = L-threonylcarbamoyladenylate + diphosphate + H2O</text>
        <dbReference type="Rhea" id="RHEA:36407"/>
        <dbReference type="ChEBI" id="CHEBI:15377"/>
        <dbReference type="ChEBI" id="CHEBI:17544"/>
        <dbReference type="ChEBI" id="CHEBI:30616"/>
        <dbReference type="ChEBI" id="CHEBI:33019"/>
        <dbReference type="ChEBI" id="CHEBI:57926"/>
        <dbReference type="ChEBI" id="CHEBI:73682"/>
        <dbReference type="EC" id="2.7.7.87"/>
    </reaction>
</comment>
<dbReference type="GO" id="GO:0003725">
    <property type="term" value="F:double-stranded RNA binding"/>
    <property type="evidence" value="ECO:0007669"/>
    <property type="project" value="UniProtKB-UniRule"/>
</dbReference>
<evidence type="ECO:0000256" key="3">
    <source>
        <dbReference type="ARBA" id="ARBA00012584"/>
    </source>
</evidence>
<protein>
    <recommendedName>
        <fullName evidence="4 13">Threonylcarbamoyl-AMP synthase</fullName>
        <shortName evidence="13">TC-AMP synthase</shortName>
        <ecNumber evidence="3 13">2.7.7.87</ecNumber>
    </recommendedName>
    <alternativeName>
        <fullName evidence="11 13">L-threonylcarbamoyladenylate synthase</fullName>
    </alternativeName>
</protein>
<evidence type="ECO:0000256" key="11">
    <source>
        <dbReference type="ARBA" id="ARBA00029774"/>
    </source>
</evidence>
<comment type="caution">
    <text evidence="16">The sequence shown here is derived from an EMBL/GenBank/DDBJ whole genome shotgun (WGS) entry which is preliminary data.</text>
</comment>
<feature type="binding site" evidence="14">
    <location>
        <position position="145"/>
    </location>
    <ligand>
        <name>ATP</name>
        <dbReference type="ChEBI" id="CHEBI:30616"/>
    </ligand>
</feature>
<feature type="binding site" evidence="14">
    <location>
        <position position="119"/>
    </location>
    <ligand>
        <name>ATP</name>
        <dbReference type="ChEBI" id="CHEBI:30616"/>
    </ligand>
</feature>
<evidence type="ECO:0000256" key="8">
    <source>
        <dbReference type="ARBA" id="ARBA00022695"/>
    </source>
</evidence>
<dbReference type="GO" id="GO:0000049">
    <property type="term" value="F:tRNA binding"/>
    <property type="evidence" value="ECO:0007669"/>
    <property type="project" value="TreeGrafter"/>
</dbReference>
<keyword evidence="8 13" id="KW-0548">Nucleotidyltransferase</keyword>
<evidence type="ECO:0000256" key="14">
    <source>
        <dbReference type="PIRSR" id="PIRSR004930-1"/>
    </source>
</evidence>
<evidence type="ECO:0000256" key="6">
    <source>
        <dbReference type="ARBA" id="ARBA00022679"/>
    </source>
</evidence>
<dbReference type="PANTHER" id="PTHR17490:SF16">
    <property type="entry name" value="THREONYLCARBAMOYL-AMP SYNTHASE"/>
    <property type="match status" value="1"/>
</dbReference>
<dbReference type="GO" id="GO:0005737">
    <property type="term" value="C:cytoplasm"/>
    <property type="evidence" value="ECO:0007669"/>
    <property type="project" value="UniProtKB-SubCell"/>
</dbReference>
<evidence type="ECO:0000313" key="17">
    <source>
        <dbReference type="Proteomes" id="UP000253250"/>
    </source>
</evidence>
<evidence type="ECO:0000313" key="16">
    <source>
        <dbReference type="EMBL" id="RCN56810.1"/>
    </source>
</evidence>
<dbReference type="AlphaFoldDB" id="A0A368HH34"/>
<feature type="binding site" evidence="14">
    <location>
        <position position="143"/>
    </location>
    <ligand>
        <name>L-threonine</name>
        <dbReference type="ChEBI" id="CHEBI:57926"/>
    </ligand>
</feature>
<keyword evidence="5 13" id="KW-0963">Cytoplasm</keyword>
<sequence>MSPEDGLATQRHVPASEIARAARILDRGGLVAFPTETVYGLGADAHHAAAVAGVFAAKGRPADHPLIVHIRDADQMPRYARDIPPVAWRLAEHFWPGPLTLILRRAPGLPDAVTGGQDTVGLRVPAHPVALALLTAFGRGVAAPSANPFGGVSPTTAAHVVEGLGDAVDAILDGGACAVGLESTILDLSGPVPRILRPGAVAPRALAAIIGQTPAFAVTGGPRAPGRLPSHYAPATPLRLVTDADREWRHGPWPLAVIARHPPARGPVRCRWLVMPRAAGAYGRALYARLRAIDRWGCRVVLVERPPATEAWDAVCDRLERAARGDAASEAAGHRESGAPRRK</sequence>
<evidence type="ECO:0000256" key="7">
    <source>
        <dbReference type="ARBA" id="ARBA00022694"/>
    </source>
</evidence>
<feature type="binding site" evidence="14">
    <location>
        <position position="37"/>
    </location>
    <ligand>
        <name>L-threonine</name>
        <dbReference type="ChEBI" id="CHEBI:57926"/>
    </ligand>
</feature>
<feature type="domain" description="YrdC-like" evidence="15">
    <location>
        <begin position="15"/>
        <end position="201"/>
    </location>
</feature>
<dbReference type="SUPFAM" id="SSF55821">
    <property type="entry name" value="YrdC/RibB"/>
    <property type="match status" value="1"/>
</dbReference>
<feature type="binding site" evidence="14">
    <location>
        <position position="123"/>
    </location>
    <ligand>
        <name>L-threonine</name>
        <dbReference type="ChEBI" id="CHEBI:57926"/>
    </ligand>
</feature>
<comment type="subcellular location">
    <subcellularLocation>
        <location evidence="1 13">Cytoplasm</location>
    </subcellularLocation>
</comment>
<keyword evidence="10 13" id="KW-0067">ATP-binding</keyword>
<dbReference type="OrthoDB" id="9814580at2"/>
<keyword evidence="7 13" id="KW-0819">tRNA processing</keyword>
<dbReference type="InterPro" id="IPR017945">
    <property type="entry name" value="DHBP_synth_RibB-like_a/b_dom"/>
</dbReference>
<dbReference type="PROSITE" id="PS51163">
    <property type="entry name" value="YRDC"/>
    <property type="match status" value="1"/>
</dbReference>
<reference evidence="16 17" key="1">
    <citation type="submission" date="2018-02" db="EMBL/GenBank/DDBJ databases">
        <title>Insights into the biology of acidophilic members of the Acidiferrobacteraceae family derived from comparative genomic analyses.</title>
        <authorList>
            <person name="Issotta F."/>
            <person name="Thyssen C."/>
            <person name="Mena C."/>
            <person name="Moya A."/>
            <person name="Bellenberg S."/>
            <person name="Sproer C."/>
            <person name="Covarrubias P.C."/>
            <person name="Sand W."/>
            <person name="Quatrini R."/>
            <person name="Vera M."/>
        </authorList>
    </citation>
    <scope>NUCLEOTIDE SEQUENCE [LARGE SCALE GENOMIC DNA]</scope>
    <source>
        <strain evidence="17">m-1</strain>
    </source>
</reference>
<feature type="binding site" evidence="14">
    <location>
        <position position="153"/>
    </location>
    <ligand>
        <name>ATP</name>
        <dbReference type="ChEBI" id="CHEBI:30616"/>
    </ligand>
</feature>
<name>A0A368HH34_9GAMM</name>
<evidence type="ECO:0000256" key="13">
    <source>
        <dbReference type="PIRNR" id="PIRNR004930"/>
    </source>
</evidence>
<evidence type="ECO:0000259" key="15">
    <source>
        <dbReference type="PROSITE" id="PS51163"/>
    </source>
</evidence>
<dbReference type="Pfam" id="PF03481">
    <property type="entry name" value="Sua5_C"/>
    <property type="match status" value="1"/>
</dbReference>
<dbReference type="GO" id="GO:0006450">
    <property type="term" value="P:regulation of translational fidelity"/>
    <property type="evidence" value="ECO:0007669"/>
    <property type="project" value="TreeGrafter"/>
</dbReference>
<keyword evidence="6 13" id="KW-0808">Transferase</keyword>
<dbReference type="NCBIfam" id="TIGR00057">
    <property type="entry name" value="L-threonylcarbamoyladenylate synthase"/>
    <property type="match status" value="1"/>
</dbReference>
<dbReference type="RefSeq" id="WP_114283552.1">
    <property type="nucleotide sequence ID" value="NZ_PSYR01000002.1"/>
</dbReference>
<dbReference type="GO" id="GO:0061710">
    <property type="term" value="F:L-threonylcarbamoyladenylate synthase"/>
    <property type="evidence" value="ECO:0007669"/>
    <property type="project" value="UniProtKB-EC"/>
</dbReference>
<dbReference type="EC" id="2.7.7.87" evidence="3 13"/>
<dbReference type="InterPro" id="IPR006070">
    <property type="entry name" value="Sua5-like_dom"/>
</dbReference>
<dbReference type="FunFam" id="3.90.870.10:FF:000009">
    <property type="entry name" value="Threonylcarbamoyl-AMP synthase, putative"/>
    <property type="match status" value="1"/>
</dbReference>
<dbReference type="PIRSF" id="PIRSF004930">
    <property type="entry name" value="Tln_factor_SUA5"/>
    <property type="match status" value="1"/>
</dbReference>
<keyword evidence="9 13" id="KW-0547">Nucleotide-binding</keyword>
<dbReference type="GO" id="GO:0005524">
    <property type="term" value="F:ATP binding"/>
    <property type="evidence" value="ECO:0007669"/>
    <property type="project" value="UniProtKB-UniRule"/>
</dbReference>
<keyword evidence="17" id="KW-1185">Reference proteome</keyword>
<evidence type="ECO:0000256" key="9">
    <source>
        <dbReference type="ARBA" id="ARBA00022741"/>
    </source>
</evidence>
<organism evidence="16 17">
    <name type="scientific">Acidiferrobacter thiooxydans</name>
    <dbReference type="NCBI Taxonomy" id="163359"/>
    <lineage>
        <taxon>Bacteria</taxon>
        <taxon>Pseudomonadati</taxon>
        <taxon>Pseudomonadota</taxon>
        <taxon>Gammaproteobacteria</taxon>
        <taxon>Acidiferrobacterales</taxon>
        <taxon>Acidiferrobacteraceae</taxon>
        <taxon>Acidiferrobacter</taxon>
    </lineage>
</organism>
<evidence type="ECO:0000256" key="1">
    <source>
        <dbReference type="ARBA" id="ARBA00004496"/>
    </source>
</evidence>
<evidence type="ECO:0000256" key="2">
    <source>
        <dbReference type="ARBA" id="ARBA00007663"/>
    </source>
</evidence>
<dbReference type="Pfam" id="PF01300">
    <property type="entry name" value="Sua5_yciO_yrdC"/>
    <property type="match status" value="1"/>
</dbReference>
<evidence type="ECO:0000256" key="4">
    <source>
        <dbReference type="ARBA" id="ARBA00015492"/>
    </source>
</evidence>
<feature type="binding site" evidence="14">
    <location>
        <position position="232"/>
    </location>
    <ligand>
        <name>ATP</name>
        <dbReference type="ChEBI" id="CHEBI:30616"/>
    </ligand>
</feature>